<gene>
    <name evidence="7" type="ORF">F6R98_02735</name>
</gene>
<proteinExistence type="predicted"/>
<keyword evidence="2 4" id="KW-0238">DNA-binding</keyword>
<dbReference type="InParanoid" id="A0A5Q0BHP0"/>
<feature type="domain" description="HTH tetR-type" evidence="6">
    <location>
        <begin position="21"/>
        <end position="81"/>
    </location>
</feature>
<dbReference type="PANTHER" id="PTHR30055">
    <property type="entry name" value="HTH-TYPE TRANSCRIPTIONAL REGULATOR RUTR"/>
    <property type="match status" value="1"/>
</dbReference>
<name>A0A5Q0BHP0_9GAMM</name>
<protein>
    <submittedName>
        <fullName evidence="7">DUF1956 domain-containing protein</fullName>
    </submittedName>
</protein>
<accession>A0A5Q0BHP0</accession>
<dbReference type="InterPro" id="IPR009057">
    <property type="entry name" value="Homeodomain-like_sf"/>
</dbReference>
<feature type="region of interest" description="Disordered" evidence="5">
    <location>
        <begin position="1"/>
        <end position="23"/>
    </location>
</feature>
<dbReference type="GO" id="GO:0000976">
    <property type="term" value="F:transcription cis-regulatory region binding"/>
    <property type="evidence" value="ECO:0007669"/>
    <property type="project" value="TreeGrafter"/>
</dbReference>
<evidence type="ECO:0000259" key="6">
    <source>
        <dbReference type="PROSITE" id="PS50977"/>
    </source>
</evidence>
<evidence type="ECO:0000256" key="1">
    <source>
        <dbReference type="ARBA" id="ARBA00023015"/>
    </source>
</evidence>
<dbReference type="Pfam" id="PF09209">
    <property type="entry name" value="CecR_C"/>
    <property type="match status" value="1"/>
</dbReference>
<evidence type="ECO:0000256" key="2">
    <source>
        <dbReference type="ARBA" id="ARBA00023125"/>
    </source>
</evidence>
<evidence type="ECO:0000256" key="4">
    <source>
        <dbReference type="PROSITE-ProRule" id="PRU00335"/>
    </source>
</evidence>
<evidence type="ECO:0000256" key="5">
    <source>
        <dbReference type="SAM" id="MobiDB-lite"/>
    </source>
</evidence>
<dbReference type="FunCoup" id="A0A5Q0BHP0">
    <property type="interactions" value="15"/>
</dbReference>
<organism evidence="7 8">
    <name type="scientific">Candidatus Methylospira mobilis</name>
    <dbReference type="NCBI Taxonomy" id="1808979"/>
    <lineage>
        <taxon>Bacteria</taxon>
        <taxon>Pseudomonadati</taxon>
        <taxon>Pseudomonadota</taxon>
        <taxon>Gammaproteobacteria</taxon>
        <taxon>Methylococcales</taxon>
        <taxon>Methylococcaceae</taxon>
        <taxon>Candidatus Methylospira</taxon>
    </lineage>
</organism>
<dbReference type="SUPFAM" id="SSF48498">
    <property type="entry name" value="Tetracyclin repressor-like, C-terminal domain"/>
    <property type="match status" value="1"/>
</dbReference>
<keyword evidence="8" id="KW-1185">Reference proteome</keyword>
<dbReference type="AlphaFoldDB" id="A0A5Q0BHP0"/>
<dbReference type="PROSITE" id="PS50977">
    <property type="entry name" value="HTH_TETR_2"/>
    <property type="match status" value="1"/>
</dbReference>
<dbReference type="Gene3D" id="1.10.357.10">
    <property type="entry name" value="Tetracycline Repressor, domain 2"/>
    <property type="match status" value="1"/>
</dbReference>
<keyword evidence="3" id="KW-0804">Transcription</keyword>
<dbReference type="InterPro" id="IPR050109">
    <property type="entry name" value="HTH-type_TetR-like_transc_reg"/>
</dbReference>
<dbReference type="PANTHER" id="PTHR30055:SF234">
    <property type="entry name" value="HTH-TYPE TRANSCRIPTIONAL REGULATOR BETI"/>
    <property type="match status" value="1"/>
</dbReference>
<evidence type="ECO:0000313" key="7">
    <source>
        <dbReference type="EMBL" id="QFY41674.1"/>
    </source>
</evidence>
<dbReference type="OrthoDB" id="5816932at2"/>
<dbReference type="Pfam" id="PF00440">
    <property type="entry name" value="TetR_N"/>
    <property type="match status" value="1"/>
</dbReference>
<dbReference type="GO" id="GO:0003700">
    <property type="term" value="F:DNA-binding transcription factor activity"/>
    <property type="evidence" value="ECO:0007669"/>
    <property type="project" value="TreeGrafter"/>
</dbReference>
<dbReference type="KEGG" id="mmob:F6R98_02735"/>
<keyword evidence="1" id="KW-0805">Transcription regulation</keyword>
<dbReference type="SUPFAM" id="SSF46689">
    <property type="entry name" value="Homeodomain-like"/>
    <property type="match status" value="1"/>
</dbReference>
<dbReference type="InterPro" id="IPR015292">
    <property type="entry name" value="Tscrpt_reg_YbiH_C"/>
</dbReference>
<dbReference type="Gene3D" id="1.10.10.60">
    <property type="entry name" value="Homeodomain-like"/>
    <property type="match status" value="1"/>
</dbReference>
<dbReference type="InterPro" id="IPR036271">
    <property type="entry name" value="Tet_transcr_reg_TetR-rel_C_sf"/>
</dbReference>
<reference evidence="7 8" key="1">
    <citation type="submission" date="2019-09" db="EMBL/GenBank/DDBJ databases">
        <title>Ecophysiology of the spiral-shaped methanotroph Methylospira mobilis as revealed by the complete genome sequence.</title>
        <authorList>
            <person name="Oshkin I.Y."/>
            <person name="Dedysh S.N."/>
            <person name="Miroshnikov K."/>
            <person name="Danilova O.V."/>
            <person name="Hakobyan A."/>
            <person name="Liesack W."/>
        </authorList>
    </citation>
    <scope>NUCLEOTIDE SEQUENCE [LARGE SCALE GENOMIC DNA]</scope>
    <source>
        <strain evidence="7 8">Shm1</strain>
    </source>
</reference>
<dbReference type="InterPro" id="IPR001647">
    <property type="entry name" value="HTH_TetR"/>
</dbReference>
<evidence type="ECO:0000256" key="3">
    <source>
        <dbReference type="ARBA" id="ARBA00023163"/>
    </source>
</evidence>
<dbReference type="EMBL" id="CP044205">
    <property type="protein sequence ID" value="QFY41674.1"/>
    <property type="molecule type" value="Genomic_DNA"/>
</dbReference>
<feature type="DNA-binding region" description="H-T-H motif" evidence="4">
    <location>
        <begin position="44"/>
        <end position="63"/>
    </location>
</feature>
<feature type="compositionally biased region" description="Polar residues" evidence="5">
    <location>
        <begin position="1"/>
        <end position="13"/>
    </location>
</feature>
<dbReference type="RefSeq" id="WP_153247658.1">
    <property type="nucleotide sequence ID" value="NZ_CP044205.1"/>
</dbReference>
<dbReference type="Proteomes" id="UP000325755">
    <property type="component" value="Chromosome"/>
</dbReference>
<sequence>MNNQTPHRNSASQRKTHEDHHDTRSQILRVGGQLFAEKGFDRTTGKEICARAGANTAAINYYFGGMEGLYTTVLLEAHRQLFTMETLSAIVAAEVTAQAKLEAVILQLVDAFTEPSASSWMLRVIGREIVAPSPFLSFFSEQEVMPKCVMLKGIVAELVGLPEEHPVVTRGAFFVIAPCIMMLINDRETLKLLYPNFGFEKSDNADIVRQMMQFVLGGLAAVVAAEVKLES</sequence>
<evidence type="ECO:0000313" key="8">
    <source>
        <dbReference type="Proteomes" id="UP000325755"/>
    </source>
</evidence>